<feature type="non-terminal residue" evidence="2">
    <location>
        <position position="107"/>
    </location>
</feature>
<evidence type="ECO:0000313" key="3">
    <source>
        <dbReference type="Proteomes" id="UP000054560"/>
    </source>
</evidence>
<dbReference type="EMBL" id="KQ242132">
    <property type="protein sequence ID" value="KNC80588.1"/>
    <property type="molecule type" value="Genomic_DNA"/>
</dbReference>
<organism evidence="2 3">
    <name type="scientific">Sphaeroforma arctica JP610</name>
    <dbReference type="NCBI Taxonomy" id="667725"/>
    <lineage>
        <taxon>Eukaryota</taxon>
        <taxon>Ichthyosporea</taxon>
        <taxon>Ichthyophonida</taxon>
        <taxon>Sphaeroforma</taxon>
    </lineage>
</organism>
<feature type="compositionally biased region" description="Low complexity" evidence="1">
    <location>
        <begin position="86"/>
        <end position="98"/>
    </location>
</feature>
<keyword evidence="3" id="KW-1185">Reference proteome</keyword>
<protein>
    <submittedName>
        <fullName evidence="2">Uncharacterized protein</fullName>
    </submittedName>
</protein>
<proteinExistence type="predicted"/>
<accession>A0A0L0FXC4</accession>
<feature type="region of interest" description="Disordered" evidence="1">
    <location>
        <begin position="81"/>
        <end position="107"/>
    </location>
</feature>
<sequence length="107" mass="12201">MSAPNRSAFADSVLDDRDKQVIPYMIESSLQLYNPGIQRHISISTDGRLPLGWRVILNSPEERRVVLYNAREHQIVVQNTHDAMQRSRSSTQSFTSELSEADEVLMV</sequence>
<dbReference type="AlphaFoldDB" id="A0A0L0FXC4"/>
<dbReference type="RefSeq" id="XP_014154490.1">
    <property type="nucleotide sequence ID" value="XM_014299015.1"/>
</dbReference>
<evidence type="ECO:0000313" key="2">
    <source>
        <dbReference type="EMBL" id="KNC80588.1"/>
    </source>
</evidence>
<dbReference type="Proteomes" id="UP000054560">
    <property type="component" value="Unassembled WGS sequence"/>
</dbReference>
<name>A0A0L0FXC4_9EUKA</name>
<reference evidence="2 3" key="1">
    <citation type="submission" date="2011-02" db="EMBL/GenBank/DDBJ databases">
        <title>The Genome Sequence of Sphaeroforma arctica JP610.</title>
        <authorList>
            <consortium name="The Broad Institute Genome Sequencing Platform"/>
            <person name="Russ C."/>
            <person name="Cuomo C."/>
            <person name="Young S.K."/>
            <person name="Zeng Q."/>
            <person name="Gargeya S."/>
            <person name="Alvarado L."/>
            <person name="Berlin A."/>
            <person name="Chapman S.B."/>
            <person name="Chen Z."/>
            <person name="Freedman E."/>
            <person name="Gellesch M."/>
            <person name="Goldberg J."/>
            <person name="Griggs A."/>
            <person name="Gujja S."/>
            <person name="Heilman E."/>
            <person name="Heiman D."/>
            <person name="Howarth C."/>
            <person name="Mehta T."/>
            <person name="Neiman D."/>
            <person name="Pearson M."/>
            <person name="Roberts A."/>
            <person name="Saif S."/>
            <person name="Shea T."/>
            <person name="Shenoy N."/>
            <person name="Sisk P."/>
            <person name="Stolte C."/>
            <person name="Sykes S."/>
            <person name="White J."/>
            <person name="Yandava C."/>
            <person name="Burger G."/>
            <person name="Gray M.W."/>
            <person name="Holland P.W.H."/>
            <person name="King N."/>
            <person name="Lang F.B.F."/>
            <person name="Roger A.J."/>
            <person name="Ruiz-Trillo I."/>
            <person name="Haas B."/>
            <person name="Nusbaum C."/>
            <person name="Birren B."/>
        </authorList>
    </citation>
    <scope>NUCLEOTIDE SEQUENCE [LARGE SCALE GENOMIC DNA]</scope>
    <source>
        <strain evidence="2 3">JP610</strain>
    </source>
</reference>
<dbReference type="GeneID" id="25907563"/>
<gene>
    <name evidence="2" type="ORF">SARC_07059</name>
</gene>
<evidence type="ECO:0000256" key="1">
    <source>
        <dbReference type="SAM" id="MobiDB-lite"/>
    </source>
</evidence>